<dbReference type="Gene3D" id="3.40.50.10540">
    <property type="entry name" value="Crotonobetainyl-coa:carnitine coa-transferase, domain 1"/>
    <property type="match status" value="2"/>
</dbReference>
<dbReference type="GO" id="GO:0016740">
    <property type="term" value="F:transferase activity"/>
    <property type="evidence" value="ECO:0007669"/>
    <property type="project" value="UniProtKB-KW"/>
</dbReference>
<dbReference type="PANTHER" id="PTHR48228">
    <property type="entry name" value="SUCCINYL-COA--D-CITRAMALATE COA-TRANSFERASE"/>
    <property type="match status" value="1"/>
</dbReference>
<comment type="caution">
    <text evidence="2">The sequence shown here is derived from an EMBL/GenBank/DDBJ whole genome shotgun (WGS) entry which is preliminary data.</text>
</comment>
<gene>
    <name evidence="2" type="ORF">F0Q34_12245</name>
</gene>
<dbReference type="Gene3D" id="3.30.1540.10">
    <property type="entry name" value="formyl-coa transferase, domain 3"/>
    <property type="match status" value="2"/>
</dbReference>
<organism evidence="2 3">
    <name type="scientific">Teichococcus oryzae</name>
    <dbReference type="NCBI Taxonomy" id="1608942"/>
    <lineage>
        <taxon>Bacteria</taxon>
        <taxon>Pseudomonadati</taxon>
        <taxon>Pseudomonadota</taxon>
        <taxon>Alphaproteobacteria</taxon>
        <taxon>Acetobacterales</taxon>
        <taxon>Roseomonadaceae</taxon>
        <taxon>Roseomonas</taxon>
    </lineage>
</organism>
<protein>
    <submittedName>
        <fullName evidence="2">CoA transferase</fullName>
    </submittedName>
</protein>
<dbReference type="EMBL" id="VUKA01000005">
    <property type="protein sequence ID" value="KAA2213027.1"/>
    <property type="molecule type" value="Genomic_DNA"/>
</dbReference>
<dbReference type="InterPro" id="IPR050509">
    <property type="entry name" value="CoA-transferase_III"/>
</dbReference>
<sequence>MLDGLRVVELADESGEYVGMTLAGLGAEVIKLEPPGGAPTRAIGPFLGDEPGAERSLHFWNYNRGKRSVILDPGTPEGRADLKRLLASADILLDASGGAVAKALGTEPREIAALHPGLIVARMTAFGDAGPWKDYKSSDLVHLALGGVMMNCGYDPDPSGHYDTPPVAPQLWHAYHIAGDQMLVGILAALLHRLHTGEGQDLCVAIHEAVSKNTELDVMSWVMRRAPLFRQTCRHAAEKPTHVPSIGHTKDGRWYIATGVSVRDQTNLVPFLDNYGMAADLALPGAGADTKARNVPGSGASDEGKAHMLEIVQRFIRSWRYDTMPWREAQAAGLLWAPLRKPHENVGDVHWQKRGTFAEIEHPEHGRSFHYPVSRWLSTETAWKAGRRAPLLGEDTEAVMGGLAPRPPMTAPARPRGAPAPALSGWNKPFPLQGVRIFDFSWFLASAGGTRFAAALGADVIKVEWKDNPDTRLAAMSPVGGREARRAATAPLQGVTDPDMGGQFNNKNSGKSGLSLNIRHPKGLEIARRLIAQSDVVAEGFSPGVLERLGLGYDVQRGLRPDIIYVQQSGMGGVGSYGRFRTIGPVAAAFAGTSEMSGLPEPAMPAGWGYSYLDWMGAYSFATAIMGALFHRDRTGKGQWIDSSQCEAGIFLGGVPVLDWSANGRLWSRIGNRSPYKPAAPHGAYRCAGEDRWIAISVFDEAAWRALAKVAGRPAWLEDPRFATLEARLLHQDALDAAVGEWTAGQDAYACMHILQAADVPAGVCQNAEDRCDHDPQLEALAWMTEVTGTKIGRWPVAEIPAKLSRTPPYSGGIIDRGAPGYGEDNARLLGELLGYSSAEIAALAEENVI</sequence>
<name>A0A5B2TEZ4_9PROT</name>
<dbReference type="OrthoDB" id="9058532at2"/>
<dbReference type="InterPro" id="IPR044855">
    <property type="entry name" value="CoA-Trfase_III_dom3_sf"/>
</dbReference>
<keyword evidence="3" id="KW-1185">Reference proteome</keyword>
<dbReference type="Pfam" id="PF02515">
    <property type="entry name" value="CoA_transf_3"/>
    <property type="match status" value="2"/>
</dbReference>
<proteinExistence type="predicted"/>
<dbReference type="AlphaFoldDB" id="A0A5B2TEZ4"/>
<dbReference type="InterPro" id="IPR023606">
    <property type="entry name" value="CoA-Trfase_III_dom_1_sf"/>
</dbReference>
<evidence type="ECO:0000313" key="2">
    <source>
        <dbReference type="EMBL" id="KAA2213027.1"/>
    </source>
</evidence>
<dbReference type="InterPro" id="IPR003673">
    <property type="entry name" value="CoA-Trfase_fam_III"/>
</dbReference>
<dbReference type="PANTHER" id="PTHR48228:SF6">
    <property type="entry name" value="L-CARNITINE COA-TRANSFERASE"/>
    <property type="match status" value="1"/>
</dbReference>
<accession>A0A5B2TEZ4</accession>
<evidence type="ECO:0000313" key="3">
    <source>
        <dbReference type="Proteomes" id="UP000322110"/>
    </source>
</evidence>
<reference evidence="2 3" key="1">
    <citation type="journal article" date="2015" name="Int. J. Syst. Evol. Microbiol.">
        <title>Roseomonas oryzae sp. nov., isolated from paddy rhizosphere soil.</title>
        <authorList>
            <person name="Ramaprasad E.V."/>
            <person name="Sasikala Ch."/>
            <person name="Ramana Ch.V."/>
        </authorList>
    </citation>
    <scope>NUCLEOTIDE SEQUENCE [LARGE SCALE GENOMIC DNA]</scope>
    <source>
        <strain evidence="2 3">KCTC 42542</strain>
    </source>
</reference>
<dbReference type="Proteomes" id="UP000322110">
    <property type="component" value="Unassembled WGS sequence"/>
</dbReference>
<keyword evidence="1 2" id="KW-0808">Transferase</keyword>
<dbReference type="SUPFAM" id="SSF89796">
    <property type="entry name" value="CoA-transferase family III (CaiB/BaiF)"/>
    <property type="match status" value="2"/>
</dbReference>
<evidence type="ECO:0000256" key="1">
    <source>
        <dbReference type="ARBA" id="ARBA00022679"/>
    </source>
</evidence>